<evidence type="ECO:0000313" key="5">
    <source>
        <dbReference type="EMBL" id="KAJ8932581.1"/>
    </source>
</evidence>
<evidence type="ECO:0000259" key="3">
    <source>
        <dbReference type="Pfam" id="PF03184"/>
    </source>
</evidence>
<keyword evidence="6" id="KW-1185">Reference proteome</keyword>
<dbReference type="AlphaFoldDB" id="A0AAV8X1X0"/>
<dbReference type="InterPro" id="IPR007889">
    <property type="entry name" value="HTH_Psq"/>
</dbReference>
<dbReference type="Pfam" id="PF05225">
    <property type="entry name" value="HTH_psq"/>
    <property type="match status" value="1"/>
</dbReference>
<sequence>MSYDMSKWGNYGKWSTEDMEMALRAYTTGGKGLNQCSRDYNISKSTLLRHIRNTNKIVKGTKKTLGRNPTFDQDLETLLTGRIIEFSEYLFGLTIRDIRKLAFDLAEKNNISHQFNREMKIAGKKWYYKFMRRHRNLSLRQPESTSLNRIKGFNKENVNEFFDLLKKLYDRHNIDATTIFNMDESGFSTVAKKCQKVVTIKECKAVGSVASGERGVNTTMVCCVSAAGFYVIPIIIFKRKRYTAELSNAAPPGSKIETSDSGYINSELFVKWLRHFIDVVHPLKDKKVLLLLDGHTTHCKNLEVLLLARESGVILMQLPGYTTHRLQPLDRSFLKPMEVYYTQAT</sequence>
<dbReference type="PANTHER" id="PTHR19303">
    <property type="entry name" value="TRANSPOSON"/>
    <property type="match status" value="1"/>
</dbReference>
<dbReference type="InterPro" id="IPR004875">
    <property type="entry name" value="DDE_SF_endonuclease_dom"/>
</dbReference>
<feature type="transmembrane region" description="Helical" evidence="2">
    <location>
        <begin position="218"/>
        <end position="237"/>
    </location>
</feature>
<organism evidence="5 6">
    <name type="scientific">Rhamnusium bicolor</name>
    <dbReference type="NCBI Taxonomy" id="1586634"/>
    <lineage>
        <taxon>Eukaryota</taxon>
        <taxon>Metazoa</taxon>
        <taxon>Ecdysozoa</taxon>
        <taxon>Arthropoda</taxon>
        <taxon>Hexapoda</taxon>
        <taxon>Insecta</taxon>
        <taxon>Pterygota</taxon>
        <taxon>Neoptera</taxon>
        <taxon>Endopterygota</taxon>
        <taxon>Coleoptera</taxon>
        <taxon>Polyphaga</taxon>
        <taxon>Cucujiformia</taxon>
        <taxon>Chrysomeloidea</taxon>
        <taxon>Cerambycidae</taxon>
        <taxon>Lepturinae</taxon>
        <taxon>Rhagiini</taxon>
        <taxon>Rhamnusium</taxon>
    </lineage>
</organism>
<proteinExistence type="predicted"/>
<keyword evidence="2" id="KW-0472">Membrane</keyword>
<evidence type="ECO:0000313" key="6">
    <source>
        <dbReference type="Proteomes" id="UP001162156"/>
    </source>
</evidence>
<dbReference type="GO" id="GO:0005634">
    <property type="term" value="C:nucleus"/>
    <property type="evidence" value="ECO:0007669"/>
    <property type="project" value="UniProtKB-SubCell"/>
</dbReference>
<dbReference type="GO" id="GO:0003677">
    <property type="term" value="F:DNA binding"/>
    <property type="evidence" value="ECO:0007669"/>
    <property type="project" value="InterPro"/>
</dbReference>
<evidence type="ECO:0000259" key="4">
    <source>
        <dbReference type="Pfam" id="PF05225"/>
    </source>
</evidence>
<dbReference type="Proteomes" id="UP001162156">
    <property type="component" value="Unassembled WGS sequence"/>
</dbReference>
<dbReference type="Pfam" id="PF03184">
    <property type="entry name" value="DDE_1"/>
    <property type="match status" value="1"/>
</dbReference>
<evidence type="ECO:0000256" key="2">
    <source>
        <dbReference type="SAM" id="Phobius"/>
    </source>
</evidence>
<comment type="caution">
    <text evidence="5">The sequence shown here is derived from an EMBL/GenBank/DDBJ whole genome shotgun (WGS) entry which is preliminary data.</text>
</comment>
<keyword evidence="2" id="KW-1133">Transmembrane helix</keyword>
<keyword evidence="2" id="KW-0812">Transmembrane</keyword>
<name>A0AAV8X1X0_9CUCU</name>
<evidence type="ECO:0008006" key="7">
    <source>
        <dbReference type="Google" id="ProtNLM"/>
    </source>
</evidence>
<reference evidence="5" key="1">
    <citation type="journal article" date="2023" name="Insect Mol. Biol.">
        <title>Genome sequencing provides insights into the evolution of gene families encoding plant cell wall-degrading enzymes in longhorned beetles.</title>
        <authorList>
            <person name="Shin N.R."/>
            <person name="Okamura Y."/>
            <person name="Kirsch R."/>
            <person name="Pauchet Y."/>
        </authorList>
    </citation>
    <scope>NUCLEOTIDE SEQUENCE</scope>
    <source>
        <strain evidence="5">RBIC_L_NR</strain>
    </source>
</reference>
<dbReference type="EMBL" id="JANEYF010004010">
    <property type="protein sequence ID" value="KAJ8932581.1"/>
    <property type="molecule type" value="Genomic_DNA"/>
</dbReference>
<evidence type="ECO:0000256" key="1">
    <source>
        <dbReference type="ARBA" id="ARBA00004123"/>
    </source>
</evidence>
<dbReference type="SUPFAM" id="SSF46689">
    <property type="entry name" value="Homeodomain-like"/>
    <property type="match status" value="1"/>
</dbReference>
<gene>
    <name evidence="5" type="ORF">NQ314_014572</name>
</gene>
<feature type="domain" description="HTH psq-type" evidence="4">
    <location>
        <begin position="17"/>
        <end position="54"/>
    </location>
</feature>
<dbReference type="PANTHER" id="PTHR19303:SF71">
    <property type="entry name" value="ZINC FINGER PHD-TYPE DOMAIN-CONTAINING PROTEIN"/>
    <property type="match status" value="1"/>
</dbReference>
<dbReference type="InterPro" id="IPR050863">
    <property type="entry name" value="CenT-Element_Derived"/>
</dbReference>
<dbReference type="InterPro" id="IPR009057">
    <property type="entry name" value="Homeodomain-like_sf"/>
</dbReference>
<protein>
    <recommendedName>
        <fullName evidence="7">Transposase</fullName>
    </recommendedName>
</protein>
<comment type="subcellular location">
    <subcellularLocation>
        <location evidence="1">Nucleus</location>
    </subcellularLocation>
</comment>
<accession>A0AAV8X1X0</accession>
<dbReference type="Gene3D" id="1.10.10.60">
    <property type="entry name" value="Homeodomain-like"/>
    <property type="match status" value="1"/>
</dbReference>
<feature type="domain" description="DDE-1" evidence="3">
    <location>
        <begin position="218"/>
        <end position="343"/>
    </location>
</feature>